<proteinExistence type="predicted"/>
<reference evidence="1 2" key="1">
    <citation type="submission" date="2015-04" db="EMBL/GenBank/DDBJ databases">
        <title>Lasius niger genome sequencing.</title>
        <authorList>
            <person name="Konorov E.A."/>
            <person name="Nikitin M.A."/>
            <person name="Kirill M.V."/>
            <person name="Chang P."/>
        </authorList>
    </citation>
    <scope>NUCLEOTIDE SEQUENCE [LARGE SCALE GENOMIC DNA]</scope>
    <source>
        <tissue evidence="1">Whole</tissue>
    </source>
</reference>
<evidence type="ECO:0000313" key="1">
    <source>
        <dbReference type="EMBL" id="KMQ81842.1"/>
    </source>
</evidence>
<dbReference type="STRING" id="67767.A0A0J7JUL4"/>
<sequence>RHHLTSVLVLPKLTSALPSHAVRRGDWSHLTGLELADPHFDRPASVDAVLGADVYGLLLREGLRRGPAGSPSAQATSLGWVLRGHTSTASPSPGISAFHATVSYTDVDRTLQQFWELKEVPTEPILGPEEQRCERLFATSHVRDPHGRYIVRLPKRTDPFVPLKNNRKEALQLLVGLERRLMRNALLREQYNTFLDEYHRLGHMVSIQANEVHSEDVYYLPHHAVFKKSGPVDKIRVVFNASHRTSSGYAL</sequence>
<evidence type="ECO:0000313" key="2">
    <source>
        <dbReference type="Proteomes" id="UP000036403"/>
    </source>
</evidence>
<feature type="non-terminal residue" evidence="1">
    <location>
        <position position="251"/>
    </location>
</feature>
<evidence type="ECO:0008006" key="3">
    <source>
        <dbReference type="Google" id="ProtNLM"/>
    </source>
</evidence>
<dbReference type="EMBL" id="LBMM01030988">
    <property type="protein sequence ID" value="KMQ81842.1"/>
    <property type="molecule type" value="Genomic_DNA"/>
</dbReference>
<dbReference type="PANTHER" id="PTHR47331">
    <property type="entry name" value="PHD-TYPE DOMAIN-CONTAINING PROTEIN"/>
    <property type="match status" value="1"/>
</dbReference>
<dbReference type="Proteomes" id="UP000036403">
    <property type="component" value="Unassembled WGS sequence"/>
</dbReference>
<organism evidence="1 2">
    <name type="scientific">Lasius niger</name>
    <name type="common">Black garden ant</name>
    <dbReference type="NCBI Taxonomy" id="67767"/>
    <lineage>
        <taxon>Eukaryota</taxon>
        <taxon>Metazoa</taxon>
        <taxon>Ecdysozoa</taxon>
        <taxon>Arthropoda</taxon>
        <taxon>Hexapoda</taxon>
        <taxon>Insecta</taxon>
        <taxon>Pterygota</taxon>
        <taxon>Neoptera</taxon>
        <taxon>Endopterygota</taxon>
        <taxon>Hymenoptera</taxon>
        <taxon>Apocrita</taxon>
        <taxon>Aculeata</taxon>
        <taxon>Formicoidea</taxon>
        <taxon>Formicidae</taxon>
        <taxon>Formicinae</taxon>
        <taxon>Lasius</taxon>
        <taxon>Lasius</taxon>
    </lineage>
</organism>
<dbReference type="PANTHER" id="PTHR47331:SF5">
    <property type="entry name" value="RIBONUCLEASE H"/>
    <property type="match status" value="1"/>
</dbReference>
<dbReference type="PaxDb" id="67767-A0A0J7JUL4"/>
<gene>
    <name evidence="1" type="ORF">RF55_25018</name>
</gene>
<dbReference type="OrthoDB" id="7553834at2759"/>
<accession>A0A0J7JUL4</accession>
<protein>
    <recommendedName>
        <fullName evidence="3">Peptidase aspartic putative domain-containing protein</fullName>
    </recommendedName>
</protein>
<feature type="non-terminal residue" evidence="1">
    <location>
        <position position="1"/>
    </location>
</feature>
<dbReference type="AlphaFoldDB" id="A0A0J7JUL4"/>
<name>A0A0J7JUL4_LASNI</name>
<comment type="caution">
    <text evidence="1">The sequence shown here is derived from an EMBL/GenBank/DDBJ whole genome shotgun (WGS) entry which is preliminary data.</text>
</comment>
<keyword evidence="2" id="KW-1185">Reference proteome</keyword>